<dbReference type="PANTHER" id="PTHR46796">
    <property type="entry name" value="HTH-TYPE TRANSCRIPTIONAL ACTIVATOR RHAS-RELATED"/>
    <property type="match status" value="1"/>
</dbReference>
<dbReference type="SMART" id="SM00342">
    <property type="entry name" value="HTH_ARAC"/>
    <property type="match status" value="1"/>
</dbReference>
<dbReference type="PANTHER" id="PTHR46796:SF6">
    <property type="entry name" value="ARAC SUBFAMILY"/>
    <property type="match status" value="1"/>
</dbReference>
<keyword evidence="3" id="KW-0804">Transcription</keyword>
<sequence>MRTPAHSTSIAQNTAPQEVLALRAARADTTPTEPIFWGLSRGSQHLAAKCARNGCRSAEFGTARWPSGNALAIGCKNVANVDNECRRRASRMAMGISAAERCNDFGWHPRGRIDPALVAETAQQTRFGFGHAWSRSAGYALTTAPERVYLVLTMEGGFEFTVDGSVVSAETGSLILLDGEVPTGARTTTETARFVWYLEPTFLRAGRSRFAYGEPIATSGSTVSALTAMTNSLLRTAPPATADAERHLTLAFENLLAGVLHEAKPAHKAAPHHRDGLFMAALDAVEDNFRDPAFNATRLAAEISVSQRTLYNAFSSMGTTPRREIERRRITEATRLTEASILPAAELAALAGFTSARQLTRALHRSNRP</sequence>
<evidence type="ECO:0000313" key="6">
    <source>
        <dbReference type="Proteomes" id="UP000589620"/>
    </source>
</evidence>
<feature type="domain" description="HTH araC/xylS-type" evidence="4">
    <location>
        <begin position="279"/>
        <end position="369"/>
    </location>
</feature>
<proteinExistence type="predicted"/>
<dbReference type="RefSeq" id="WP_343037283.1">
    <property type="nucleotide sequence ID" value="NZ_BAAAPX010000001.1"/>
</dbReference>
<reference evidence="5 6" key="1">
    <citation type="submission" date="2020-07" db="EMBL/GenBank/DDBJ databases">
        <title>Sequencing the genomes of 1000 actinobacteria strains.</title>
        <authorList>
            <person name="Klenk H.-P."/>
        </authorList>
    </citation>
    <scope>NUCLEOTIDE SEQUENCE [LARGE SCALE GENOMIC DNA]</scope>
    <source>
        <strain evidence="5 6">DSM 23871</strain>
    </source>
</reference>
<comment type="caution">
    <text evidence="5">The sequence shown here is derived from an EMBL/GenBank/DDBJ whole genome shotgun (WGS) entry which is preliminary data.</text>
</comment>
<organism evidence="5 6">
    <name type="scientific">Leifsonia soli</name>
    <dbReference type="NCBI Taxonomy" id="582665"/>
    <lineage>
        <taxon>Bacteria</taxon>
        <taxon>Bacillati</taxon>
        <taxon>Actinomycetota</taxon>
        <taxon>Actinomycetes</taxon>
        <taxon>Micrococcales</taxon>
        <taxon>Microbacteriaceae</taxon>
        <taxon>Leifsonia</taxon>
    </lineage>
</organism>
<evidence type="ECO:0000256" key="1">
    <source>
        <dbReference type="ARBA" id="ARBA00023015"/>
    </source>
</evidence>
<dbReference type="AlphaFoldDB" id="A0A852T155"/>
<dbReference type="Pfam" id="PF12833">
    <property type="entry name" value="HTH_18"/>
    <property type="match status" value="1"/>
</dbReference>
<evidence type="ECO:0000313" key="5">
    <source>
        <dbReference type="EMBL" id="NYD75159.1"/>
    </source>
</evidence>
<dbReference type="GO" id="GO:0043565">
    <property type="term" value="F:sequence-specific DNA binding"/>
    <property type="evidence" value="ECO:0007669"/>
    <property type="project" value="InterPro"/>
</dbReference>
<accession>A0A852T155</accession>
<evidence type="ECO:0000259" key="4">
    <source>
        <dbReference type="PROSITE" id="PS01124"/>
    </source>
</evidence>
<dbReference type="InterPro" id="IPR018060">
    <property type="entry name" value="HTH_AraC"/>
</dbReference>
<dbReference type="Gene3D" id="1.10.10.60">
    <property type="entry name" value="Homeodomain-like"/>
    <property type="match status" value="1"/>
</dbReference>
<keyword evidence="6" id="KW-1185">Reference proteome</keyword>
<protein>
    <submittedName>
        <fullName evidence="5">AraC-like DNA-binding protein</fullName>
    </submittedName>
</protein>
<dbReference type="EMBL" id="JACCBJ010000001">
    <property type="protein sequence ID" value="NYD75159.1"/>
    <property type="molecule type" value="Genomic_DNA"/>
</dbReference>
<evidence type="ECO:0000256" key="3">
    <source>
        <dbReference type="ARBA" id="ARBA00023163"/>
    </source>
</evidence>
<gene>
    <name evidence="5" type="ORF">BJ963_002678</name>
</gene>
<dbReference type="Proteomes" id="UP000589620">
    <property type="component" value="Unassembled WGS sequence"/>
</dbReference>
<name>A0A852T155_9MICO</name>
<keyword evidence="2 5" id="KW-0238">DNA-binding</keyword>
<dbReference type="GO" id="GO:0003700">
    <property type="term" value="F:DNA-binding transcription factor activity"/>
    <property type="evidence" value="ECO:0007669"/>
    <property type="project" value="InterPro"/>
</dbReference>
<dbReference type="PROSITE" id="PS01124">
    <property type="entry name" value="HTH_ARAC_FAMILY_2"/>
    <property type="match status" value="1"/>
</dbReference>
<dbReference type="InterPro" id="IPR050204">
    <property type="entry name" value="AraC_XylS_family_regulators"/>
</dbReference>
<keyword evidence="1" id="KW-0805">Transcription regulation</keyword>
<evidence type="ECO:0000256" key="2">
    <source>
        <dbReference type="ARBA" id="ARBA00023125"/>
    </source>
</evidence>